<keyword evidence="3" id="KW-0808">Transferase</keyword>
<reference evidence="4" key="1">
    <citation type="journal article" date="2019" name="Int. J. Syst. Evol. Microbiol.">
        <title>The Global Catalogue of Microorganisms (GCM) 10K type strain sequencing project: providing services to taxonomists for standard genome sequencing and annotation.</title>
        <authorList>
            <consortium name="The Broad Institute Genomics Platform"/>
            <consortium name="The Broad Institute Genome Sequencing Center for Infectious Disease"/>
            <person name="Wu L."/>
            <person name="Ma J."/>
        </authorList>
    </citation>
    <scope>NUCLEOTIDE SEQUENCE [LARGE SCALE GENOMIC DNA]</scope>
    <source>
        <strain evidence="4">CCM 7282</strain>
    </source>
</reference>
<dbReference type="InterPro" id="IPR050194">
    <property type="entry name" value="Glycosyltransferase_grp1"/>
</dbReference>
<dbReference type="Gene3D" id="3.40.50.2000">
    <property type="entry name" value="Glycogen Phosphorylase B"/>
    <property type="match status" value="2"/>
</dbReference>
<evidence type="ECO:0000259" key="1">
    <source>
        <dbReference type="Pfam" id="PF00534"/>
    </source>
</evidence>
<dbReference type="InterPro" id="IPR028098">
    <property type="entry name" value="Glyco_trans_4-like_N"/>
</dbReference>
<dbReference type="CDD" id="cd03801">
    <property type="entry name" value="GT4_PimA-like"/>
    <property type="match status" value="1"/>
</dbReference>
<dbReference type="InterPro" id="IPR001296">
    <property type="entry name" value="Glyco_trans_1"/>
</dbReference>
<accession>A0ABQ1NWQ1</accession>
<gene>
    <name evidence="3" type="ORF">GCM10007216_14530</name>
</gene>
<feature type="domain" description="Glycosyl transferase family 1" evidence="1">
    <location>
        <begin position="212"/>
        <end position="377"/>
    </location>
</feature>
<dbReference type="Pfam" id="PF13439">
    <property type="entry name" value="Glyco_transf_4"/>
    <property type="match status" value="1"/>
</dbReference>
<dbReference type="PANTHER" id="PTHR45947">
    <property type="entry name" value="SULFOQUINOVOSYL TRANSFERASE SQD2"/>
    <property type="match status" value="1"/>
</dbReference>
<dbReference type="GO" id="GO:0016740">
    <property type="term" value="F:transferase activity"/>
    <property type="evidence" value="ECO:0007669"/>
    <property type="project" value="UniProtKB-KW"/>
</dbReference>
<comment type="caution">
    <text evidence="3">The sequence shown here is derived from an EMBL/GenBank/DDBJ whole genome shotgun (WGS) entry which is preliminary data.</text>
</comment>
<dbReference type="EMBL" id="BMCJ01000002">
    <property type="protein sequence ID" value="GGC84933.1"/>
    <property type="molecule type" value="Genomic_DNA"/>
</dbReference>
<sequence>MCYGIKHKNNHKVCINKMKIVILDPSFFTFPYDKCLCEGLSSEGHEVFLIGTSSERIGKYHAGNFKLIKHYYKFSSLIKKNKFGLLIKGINHIFNNLTLLFKLKKIKPDIIHFQWLPLPIFDMILIQILRRKTKVFFTMHDTTLYNGEGTSRIQQIGYARLLKLFDGIIVHTKNSKNKLINLQGISTRKIAVIPHGILDYYNTSQDTKEIKENNKIEWSGDTFNLLVFGSIKGYKGIDILIKALPLIEEKLRERIKVTIAGTGKEEEINRLKLLANKLKVSNFIIWDLRFIPEEEVASHFKSASLVVMPYRTIDQSGVLMTAIGFNVPVIATKIGGIPETIENNVHGQLIPANNPEALALSLSKVLINNQLLDLYKRNLRTLAEHKLNWDNIGAITTNFYLKVKNEVQP</sequence>
<proteinExistence type="predicted"/>
<feature type="domain" description="Glycosyltransferase subfamily 4-like N-terminal" evidence="2">
    <location>
        <begin position="36"/>
        <end position="197"/>
    </location>
</feature>
<dbReference type="Pfam" id="PF00534">
    <property type="entry name" value="Glycos_transf_1"/>
    <property type="match status" value="1"/>
</dbReference>
<evidence type="ECO:0000313" key="3">
    <source>
        <dbReference type="EMBL" id="GGC84933.1"/>
    </source>
</evidence>
<keyword evidence="4" id="KW-1185">Reference proteome</keyword>
<dbReference type="SUPFAM" id="SSF53756">
    <property type="entry name" value="UDP-Glycosyltransferase/glycogen phosphorylase"/>
    <property type="match status" value="1"/>
</dbReference>
<dbReference type="PANTHER" id="PTHR45947:SF3">
    <property type="entry name" value="SULFOQUINOVOSYL TRANSFERASE SQD2"/>
    <property type="match status" value="1"/>
</dbReference>
<evidence type="ECO:0000313" key="4">
    <source>
        <dbReference type="Proteomes" id="UP000619534"/>
    </source>
</evidence>
<protein>
    <submittedName>
        <fullName evidence="3">Glycosyl transferase</fullName>
    </submittedName>
</protein>
<name>A0ABQ1NWQ1_9BACI</name>
<organism evidence="3 4">
    <name type="scientific">Thalassobacillus devorans</name>
    <dbReference type="NCBI Taxonomy" id="279813"/>
    <lineage>
        <taxon>Bacteria</taxon>
        <taxon>Bacillati</taxon>
        <taxon>Bacillota</taxon>
        <taxon>Bacilli</taxon>
        <taxon>Bacillales</taxon>
        <taxon>Bacillaceae</taxon>
        <taxon>Thalassobacillus</taxon>
    </lineage>
</organism>
<evidence type="ECO:0000259" key="2">
    <source>
        <dbReference type="Pfam" id="PF13439"/>
    </source>
</evidence>
<dbReference type="Proteomes" id="UP000619534">
    <property type="component" value="Unassembled WGS sequence"/>
</dbReference>